<reference evidence="1" key="1">
    <citation type="submission" date="2018-02" db="EMBL/GenBank/DDBJ databases">
        <title>Rhizophora mucronata_Transcriptome.</title>
        <authorList>
            <person name="Meera S.P."/>
            <person name="Sreeshan A."/>
            <person name="Augustine A."/>
        </authorList>
    </citation>
    <scope>NUCLEOTIDE SEQUENCE</scope>
    <source>
        <tissue evidence="1">Leaf</tissue>
    </source>
</reference>
<dbReference type="EMBL" id="GGEC01080868">
    <property type="protein sequence ID" value="MBX61352.1"/>
    <property type="molecule type" value="Transcribed_RNA"/>
</dbReference>
<sequence>MFNRHSNDNCTPIHRAV</sequence>
<evidence type="ECO:0000313" key="1">
    <source>
        <dbReference type="EMBL" id="MBX61352.1"/>
    </source>
</evidence>
<proteinExistence type="predicted"/>
<accession>A0A2P2Q327</accession>
<protein>
    <submittedName>
        <fullName evidence="1">Uncharacterized protein</fullName>
    </submittedName>
</protein>
<organism evidence="1">
    <name type="scientific">Rhizophora mucronata</name>
    <name type="common">Asiatic mangrove</name>
    <dbReference type="NCBI Taxonomy" id="61149"/>
    <lineage>
        <taxon>Eukaryota</taxon>
        <taxon>Viridiplantae</taxon>
        <taxon>Streptophyta</taxon>
        <taxon>Embryophyta</taxon>
        <taxon>Tracheophyta</taxon>
        <taxon>Spermatophyta</taxon>
        <taxon>Magnoliopsida</taxon>
        <taxon>eudicotyledons</taxon>
        <taxon>Gunneridae</taxon>
        <taxon>Pentapetalae</taxon>
        <taxon>rosids</taxon>
        <taxon>fabids</taxon>
        <taxon>Malpighiales</taxon>
        <taxon>Rhizophoraceae</taxon>
        <taxon>Rhizophora</taxon>
    </lineage>
</organism>
<name>A0A2P2Q327_RHIMU</name>
<dbReference type="AlphaFoldDB" id="A0A2P2Q327"/>